<name>A0A1G7KEH3_9BACL</name>
<sequence>MTWLTKWSFKNKAAVGLIVVMALVFGWISYRSLPMEFMPEADNPLVTVTVIGPGQNAKSMEEYVTRPIEKAVATVKGKKEILSTSGDGYAKVDVYFQSKTNMKDATEEVSQAIDPIQYPKGVMEPFVLQLNTSMIPISNVAISFKDGLTEENIKLAEELFVPELQGLEGVSNVQLYGRPNSQISINADSNKLLQQGITFPQLMGLLQGHNVSASIGEQTIDGQSGNINVLSSVNSLDVLKKLPLSDSALLGDIGSITLERDFESISRANGQEMLLAMITKEAHANAVDVGKKVQEKLDELNAQYENAQISVIINTSEMVVTSINSMLREVLLGALFATLVILLFLRNFRATLITVISIPLSLAVTLYLLNISGVSLNIITLGGVAVAVGRLVDDSIVVIENIYRRTAKEPLSSGLVIQATKEVAMAITSSTITTVAVFLPMGLLRGSLQDFLLPFALTITYSLITSLVVALTVVPLLSSWLLKNSYMKESAPSRHFTGFLNWNLSHKWVTLTIAFVIFMSSIGAYIYMPKGAMDASDAGYVSVQLKYPNDVPVQEVQEKGRQLEQDLMSQEQSQLVVLQSGNSAEGAKWGNVMSSTMIDLIVVVKEGADAQKLIDYVRSQQNEYEGATLTANVMSVMMGSSSTTEYIDIVGDDPDAIREVAKEVSDKLSELSGIEKISNSNEDTKPVFTFNIDPTKGNAEEITSQLGVMLNPIPLGQIKVDGTETSVILEPMLKPVKKEDLEGIQLMTASGPVSMKDLAQFEVTNEPSMLYHKDGQNYLRITAEINPKRVSEIGENIKDATASIKLPEGVQLFAGGASVDQGDDFNALGMTAMVSIGLVYLIMVLTFRTLRAPLAIMFSLPLAAIGAVVGLLVSGVTPDFTAMFGALMLIGIVVTNAIVLIDRIKHNEEQMTIREAILEAASTRMRPILMTAIATICAMIPLVIGHSEQGSIVSQSLAIVVIGGLTAATVLTLVVVPVIYELLYYRKSANQRKGLIAKTEVVTEIEA</sequence>
<feature type="transmembrane region" description="Helical" evidence="1">
    <location>
        <begin position="12"/>
        <end position="30"/>
    </location>
</feature>
<feature type="transmembrane region" description="Helical" evidence="1">
    <location>
        <begin position="352"/>
        <end position="372"/>
    </location>
</feature>
<keyword evidence="1" id="KW-1133">Transmembrane helix</keyword>
<dbReference type="Gene3D" id="3.30.70.1430">
    <property type="entry name" value="Multidrug efflux transporter AcrB pore domain"/>
    <property type="match status" value="2"/>
</dbReference>
<dbReference type="InterPro" id="IPR001036">
    <property type="entry name" value="Acrflvin-R"/>
</dbReference>
<accession>A0A1G7KEH3</accession>
<dbReference type="GO" id="GO:0042910">
    <property type="term" value="F:xenobiotic transmembrane transporter activity"/>
    <property type="evidence" value="ECO:0007669"/>
    <property type="project" value="TreeGrafter"/>
</dbReference>
<gene>
    <name evidence="2" type="ORF">SAMN04488542_109114</name>
</gene>
<keyword evidence="1" id="KW-0812">Transmembrane</keyword>
<dbReference type="SUPFAM" id="SSF82693">
    <property type="entry name" value="Multidrug efflux transporter AcrB pore domain, PN1, PN2, PC1 and PC2 subdomains"/>
    <property type="match status" value="2"/>
</dbReference>
<feature type="transmembrane region" description="Helical" evidence="1">
    <location>
        <begin position="928"/>
        <end position="945"/>
    </location>
</feature>
<dbReference type="Proteomes" id="UP000198972">
    <property type="component" value="Unassembled WGS sequence"/>
</dbReference>
<feature type="transmembrane region" description="Helical" evidence="1">
    <location>
        <begin position="854"/>
        <end position="874"/>
    </location>
</feature>
<evidence type="ECO:0000313" key="3">
    <source>
        <dbReference type="Proteomes" id="UP000198972"/>
    </source>
</evidence>
<dbReference type="PANTHER" id="PTHR32063">
    <property type="match status" value="1"/>
</dbReference>
<protein>
    <submittedName>
        <fullName evidence="2">Multidrug efflux pump subunit AcrB</fullName>
    </submittedName>
</protein>
<dbReference type="GO" id="GO:0005886">
    <property type="term" value="C:plasma membrane"/>
    <property type="evidence" value="ECO:0007669"/>
    <property type="project" value="TreeGrafter"/>
</dbReference>
<dbReference type="Gene3D" id="3.30.70.1440">
    <property type="entry name" value="Multidrug efflux transporter AcrB pore domain"/>
    <property type="match status" value="1"/>
</dbReference>
<evidence type="ECO:0000256" key="1">
    <source>
        <dbReference type="SAM" id="Phobius"/>
    </source>
</evidence>
<dbReference type="InterPro" id="IPR027463">
    <property type="entry name" value="AcrB_DN_DC_subdom"/>
</dbReference>
<keyword evidence="3" id="KW-1185">Reference proteome</keyword>
<feature type="transmembrane region" description="Helical" evidence="1">
    <location>
        <begin position="508"/>
        <end position="528"/>
    </location>
</feature>
<dbReference type="Pfam" id="PF00873">
    <property type="entry name" value="ACR_tran"/>
    <property type="match status" value="1"/>
</dbReference>
<dbReference type="SUPFAM" id="SSF82714">
    <property type="entry name" value="Multidrug efflux transporter AcrB TolC docking domain, DN and DC subdomains"/>
    <property type="match status" value="1"/>
</dbReference>
<dbReference type="AlphaFoldDB" id="A0A1G7KEH3"/>
<dbReference type="Gene3D" id="3.30.2090.10">
    <property type="entry name" value="Multidrug efflux transporter AcrB TolC docking domain, DN and DC subdomains"/>
    <property type="match status" value="2"/>
</dbReference>
<dbReference type="RefSeq" id="WP_091229172.1">
    <property type="nucleotide sequence ID" value="NZ_FNBG01000009.1"/>
</dbReference>
<organism evidence="2 3">
    <name type="scientific">Fontibacillus panacisegetis</name>
    <dbReference type="NCBI Taxonomy" id="670482"/>
    <lineage>
        <taxon>Bacteria</taxon>
        <taxon>Bacillati</taxon>
        <taxon>Bacillota</taxon>
        <taxon>Bacilli</taxon>
        <taxon>Bacillales</taxon>
        <taxon>Paenibacillaceae</taxon>
        <taxon>Fontibacillus</taxon>
    </lineage>
</organism>
<keyword evidence="1" id="KW-0472">Membrane</keyword>
<evidence type="ECO:0000313" key="2">
    <source>
        <dbReference type="EMBL" id="SDF35565.1"/>
    </source>
</evidence>
<feature type="transmembrane region" description="Helical" evidence="1">
    <location>
        <begin position="957"/>
        <end position="983"/>
    </location>
</feature>
<dbReference type="STRING" id="670482.SAMN04488542_109114"/>
<feature type="transmembrane region" description="Helical" evidence="1">
    <location>
        <begin position="423"/>
        <end position="443"/>
    </location>
</feature>
<dbReference type="PRINTS" id="PR00702">
    <property type="entry name" value="ACRIFLAVINRP"/>
</dbReference>
<feature type="transmembrane region" description="Helical" evidence="1">
    <location>
        <begin position="880"/>
        <end position="901"/>
    </location>
</feature>
<dbReference type="EMBL" id="FNBG01000009">
    <property type="protein sequence ID" value="SDF35565.1"/>
    <property type="molecule type" value="Genomic_DNA"/>
</dbReference>
<reference evidence="2 3" key="1">
    <citation type="submission" date="2016-10" db="EMBL/GenBank/DDBJ databases">
        <authorList>
            <person name="de Groot N.N."/>
        </authorList>
    </citation>
    <scope>NUCLEOTIDE SEQUENCE [LARGE SCALE GENOMIC DNA]</scope>
    <source>
        <strain evidence="2 3">DSM 28129</strain>
    </source>
</reference>
<dbReference type="PANTHER" id="PTHR32063:SF0">
    <property type="entry name" value="SWARMING MOTILITY PROTEIN SWRC"/>
    <property type="match status" value="1"/>
</dbReference>
<dbReference type="SUPFAM" id="SSF82866">
    <property type="entry name" value="Multidrug efflux transporter AcrB transmembrane domain"/>
    <property type="match status" value="2"/>
</dbReference>
<dbReference type="Gene3D" id="3.30.70.1320">
    <property type="entry name" value="Multidrug efflux transporter AcrB pore domain like"/>
    <property type="match status" value="1"/>
</dbReference>
<dbReference type="Gene3D" id="1.20.1640.10">
    <property type="entry name" value="Multidrug efflux transporter AcrB transmembrane domain"/>
    <property type="match status" value="2"/>
</dbReference>
<dbReference type="OrthoDB" id="9757876at2"/>
<proteinExistence type="predicted"/>
<feature type="transmembrane region" description="Helical" evidence="1">
    <location>
        <begin position="827"/>
        <end position="847"/>
    </location>
</feature>
<feature type="transmembrane region" description="Helical" evidence="1">
    <location>
        <begin position="378"/>
        <end position="403"/>
    </location>
</feature>
<feature type="transmembrane region" description="Helical" evidence="1">
    <location>
        <begin position="455"/>
        <end position="482"/>
    </location>
</feature>
<feature type="transmembrane region" description="Helical" evidence="1">
    <location>
        <begin position="326"/>
        <end position="345"/>
    </location>
</feature>